<accession>A0A941E1A9</accession>
<gene>
    <name evidence="4" type="ORF">KDM90_03910</name>
</gene>
<sequence length="155" mass="17635">MLRHPAHILSQGFGSGLSPIMPGTVGTLFAWLSFTVLTQRWPSIFNTFTWCGIIVIGYFIGVWACEITGKHMGIADHGSMVWDEIIAFWLVLLFVTPASFKIQLCAFILFRFFDMVKPPPIGYFDAQFKGGFGVMLDDIVAAFFTLLFFSLWYRW</sequence>
<dbReference type="EC" id="3.1.3.27" evidence="1"/>
<evidence type="ECO:0000313" key="5">
    <source>
        <dbReference type="Proteomes" id="UP000678545"/>
    </source>
</evidence>
<dbReference type="GO" id="GO:0009395">
    <property type="term" value="P:phospholipid catabolic process"/>
    <property type="evidence" value="ECO:0007669"/>
    <property type="project" value="UniProtKB-KW"/>
</dbReference>
<dbReference type="Pfam" id="PF04608">
    <property type="entry name" value="PgpA"/>
    <property type="match status" value="1"/>
</dbReference>
<keyword evidence="1" id="KW-0443">Lipid metabolism</keyword>
<feature type="transmembrane region" description="Helical" evidence="2">
    <location>
        <begin position="130"/>
        <end position="153"/>
    </location>
</feature>
<dbReference type="PIRSF" id="PIRSF006162">
    <property type="entry name" value="PgpA"/>
    <property type="match status" value="1"/>
</dbReference>
<keyword evidence="1" id="KW-1003">Cell membrane</keyword>
<keyword evidence="1" id="KW-0378">Hydrolase</keyword>
<keyword evidence="1" id="KW-0442">Lipid degradation</keyword>
<dbReference type="PANTHER" id="PTHR36305:SF1">
    <property type="entry name" value="PHOSPHATIDYLGLYCEROPHOSPHATASE A"/>
    <property type="match status" value="1"/>
</dbReference>
<keyword evidence="1" id="KW-0460">Magnesium</keyword>
<dbReference type="GO" id="GO:0005886">
    <property type="term" value="C:plasma membrane"/>
    <property type="evidence" value="ECO:0007669"/>
    <property type="project" value="UniProtKB-SubCell"/>
</dbReference>
<feature type="transmembrane region" description="Helical" evidence="2">
    <location>
        <begin position="86"/>
        <end position="110"/>
    </location>
</feature>
<comment type="catalytic activity">
    <reaction evidence="1">
        <text>a 1,2-diacyl-sn-glycero-3-phospho-(1'-sn-glycero-3'-phosphate) + H2O = a 1,2-diacyl-sn-glycero-3-phospho-(1'-sn-glycerol) + phosphate</text>
        <dbReference type="Rhea" id="RHEA:33751"/>
        <dbReference type="ChEBI" id="CHEBI:15377"/>
        <dbReference type="ChEBI" id="CHEBI:43474"/>
        <dbReference type="ChEBI" id="CHEBI:60110"/>
        <dbReference type="ChEBI" id="CHEBI:64716"/>
        <dbReference type="EC" id="3.1.3.27"/>
    </reaction>
</comment>
<comment type="cofactor">
    <cofactor evidence="1">
        <name>Mg(2+)</name>
        <dbReference type="ChEBI" id="CHEBI:18420"/>
    </cofactor>
</comment>
<keyword evidence="1" id="KW-1208">Phospholipid metabolism</keyword>
<dbReference type="GO" id="GO:0008962">
    <property type="term" value="F:phosphatidylglycerophosphatase activity"/>
    <property type="evidence" value="ECO:0007669"/>
    <property type="project" value="UniProtKB-EC"/>
</dbReference>
<feature type="transmembrane region" description="Helical" evidence="2">
    <location>
        <begin position="12"/>
        <end position="32"/>
    </location>
</feature>
<dbReference type="InterPro" id="IPR036681">
    <property type="entry name" value="PgpA-like_sf"/>
</dbReference>
<dbReference type="CDD" id="cd06971">
    <property type="entry name" value="PgpA"/>
    <property type="match status" value="1"/>
</dbReference>
<evidence type="ECO:0000256" key="1">
    <source>
        <dbReference type="PIRNR" id="PIRNR006162"/>
    </source>
</evidence>
<feature type="transmembrane region" description="Helical" evidence="2">
    <location>
        <begin position="44"/>
        <end position="65"/>
    </location>
</feature>
<keyword evidence="1" id="KW-0479">Metal-binding</keyword>
<protein>
    <recommendedName>
        <fullName evidence="1">Phosphatidylglycerophosphatase A</fullName>
        <ecNumber evidence="1">3.1.3.27</ecNumber>
    </recommendedName>
    <alternativeName>
        <fullName evidence="1">Phosphatidylglycerolphosphate phosphatase A</fullName>
    </alternativeName>
</protein>
<dbReference type="InterPro" id="IPR026037">
    <property type="entry name" value="PgpA"/>
</dbReference>
<name>A0A941E1A9_9BURK</name>
<evidence type="ECO:0000313" key="4">
    <source>
        <dbReference type="EMBL" id="MBR7799136.1"/>
    </source>
</evidence>
<keyword evidence="2" id="KW-1133">Transmembrane helix</keyword>
<dbReference type="Proteomes" id="UP000678545">
    <property type="component" value="Unassembled WGS sequence"/>
</dbReference>
<keyword evidence="1 2" id="KW-0472">Membrane</keyword>
<comment type="pathway">
    <text evidence="1">Phospholipid metabolism; phosphatidylglycerol biosynthesis; phosphatidylglycerol from CDP-diacylglycerol: step 2/2.</text>
</comment>
<comment type="function">
    <text evidence="1">Lipid phosphatase which dephosphorylates phosphatidylglycerophosphate (PGP) to phosphatidylglycerol (PG).</text>
</comment>
<feature type="domain" description="YutG/PgpA" evidence="3">
    <location>
        <begin position="9"/>
        <end position="149"/>
    </location>
</feature>
<reference evidence="4" key="1">
    <citation type="submission" date="2021-04" db="EMBL/GenBank/DDBJ databases">
        <title>novel species isolated from subtropical streams in China.</title>
        <authorList>
            <person name="Lu H."/>
        </authorList>
    </citation>
    <scope>NUCLEOTIDE SEQUENCE</scope>
    <source>
        <strain evidence="4">FT137W</strain>
    </source>
</reference>
<dbReference type="GO" id="GO:0046872">
    <property type="term" value="F:metal ion binding"/>
    <property type="evidence" value="ECO:0007669"/>
    <property type="project" value="UniProtKB-KW"/>
</dbReference>
<dbReference type="EMBL" id="JAGSPJ010000001">
    <property type="protein sequence ID" value="MBR7799136.1"/>
    <property type="molecule type" value="Genomic_DNA"/>
</dbReference>
<comment type="caution">
    <text evidence="4">The sequence shown here is derived from an EMBL/GenBank/DDBJ whole genome shotgun (WGS) entry which is preliminary data.</text>
</comment>
<dbReference type="SUPFAM" id="SSF101307">
    <property type="entry name" value="YutG-like"/>
    <property type="match status" value="1"/>
</dbReference>
<dbReference type="AlphaFoldDB" id="A0A941E1A9"/>
<organism evidence="4 5">
    <name type="scientific">Undibacterium fentianense</name>
    <dbReference type="NCBI Taxonomy" id="2828728"/>
    <lineage>
        <taxon>Bacteria</taxon>
        <taxon>Pseudomonadati</taxon>
        <taxon>Pseudomonadota</taxon>
        <taxon>Betaproteobacteria</taxon>
        <taxon>Burkholderiales</taxon>
        <taxon>Oxalobacteraceae</taxon>
        <taxon>Undibacterium</taxon>
    </lineage>
</organism>
<comment type="subcellular location">
    <subcellularLocation>
        <location evidence="1">Cell inner membrane</location>
        <topology evidence="1">Multi-pass membrane protein</topology>
    </subcellularLocation>
</comment>
<keyword evidence="1" id="KW-0997">Cell inner membrane</keyword>
<keyword evidence="1 2" id="KW-0812">Transmembrane</keyword>
<evidence type="ECO:0000256" key="2">
    <source>
        <dbReference type="SAM" id="Phobius"/>
    </source>
</evidence>
<dbReference type="PANTHER" id="PTHR36305">
    <property type="entry name" value="PHOSPHATIDYLGLYCEROPHOSPHATASE A"/>
    <property type="match status" value="1"/>
</dbReference>
<proteinExistence type="predicted"/>
<keyword evidence="5" id="KW-1185">Reference proteome</keyword>
<dbReference type="InterPro" id="IPR007686">
    <property type="entry name" value="YutG/PgpA"/>
</dbReference>
<keyword evidence="1" id="KW-0595">Phospholipid degradation</keyword>
<evidence type="ECO:0000259" key="3">
    <source>
        <dbReference type="Pfam" id="PF04608"/>
    </source>
</evidence>